<proteinExistence type="inferred from homology"/>
<feature type="compositionally biased region" description="Polar residues" evidence="2">
    <location>
        <begin position="318"/>
        <end position="327"/>
    </location>
</feature>
<dbReference type="Proteomes" id="UP000305067">
    <property type="component" value="Unassembled WGS sequence"/>
</dbReference>
<dbReference type="Pfam" id="PF10282">
    <property type="entry name" value="Lactonase"/>
    <property type="match status" value="1"/>
</dbReference>
<feature type="region of interest" description="Disordered" evidence="2">
    <location>
        <begin position="363"/>
        <end position="388"/>
    </location>
</feature>
<dbReference type="STRING" id="1884261.A0A5C3QE51"/>
<evidence type="ECO:0000256" key="1">
    <source>
        <dbReference type="ARBA" id="ARBA00005564"/>
    </source>
</evidence>
<feature type="region of interest" description="Disordered" evidence="2">
    <location>
        <begin position="264"/>
        <end position="285"/>
    </location>
</feature>
<name>A0A5C3QE51_9AGAR</name>
<dbReference type="Gene3D" id="2.130.10.10">
    <property type="entry name" value="YVTN repeat-like/Quinoprotein amine dehydrogenase"/>
    <property type="match status" value="1"/>
</dbReference>
<evidence type="ECO:0000313" key="4">
    <source>
        <dbReference type="Proteomes" id="UP000305067"/>
    </source>
</evidence>
<gene>
    <name evidence="3" type="ORF">BDV98DRAFT_650456</name>
</gene>
<feature type="compositionally biased region" description="Basic and acidic residues" evidence="2">
    <location>
        <begin position="328"/>
        <end position="341"/>
    </location>
</feature>
<feature type="region of interest" description="Disordered" evidence="2">
    <location>
        <begin position="186"/>
        <end position="209"/>
    </location>
</feature>
<dbReference type="SUPFAM" id="SSF75011">
    <property type="entry name" value="3-carboxy-cis,cis-mucoante lactonizing enzyme"/>
    <property type="match status" value="1"/>
</dbReference>
<dbReference type="GO" id="GO:0017057">
    <property type="term" value="F:6-phosphogluconolactonase activity"/>
    <property type="evidence" value="ECO:0007669"/>
    <property type="project" value="TreeGrafter"/>
</dbReference>
<protein>
    <recommendedName>
        <fullName evidence="5">Lactonase, 7-bladed beta-propeller-domain-containing protein</fullName>
    </recommendedName>
</protein>
<feature type="region of interest" description="Disordered" evidence="2">
    <location>
        <begin position="307"/>
        <end position="347"/>
    </location>
</feature>
<dbReference type="InterPro" id="IPR050282">
    <property type="entry name" value="Cycloisomerase_2"/>
</dbReference>
<comment type="similarity">
    <text evidence="1">Belongs to the cycloisomerase 2 family.</text>
</comment>
<dbReference type="PANTHER" id="PTHR30344:SF4">
    <property type="entry name" value="CYCLASE, PUTATIVE (AFU_ORTHOLOGUE AFUA_6G11580)-RELATED"/>
    <property type="match status" value="1"/>
</dbReference>
<evidence type="ECO:0000313" key="3">
    <source>
        <dbReference type="EMBL" id="TFL00336.1"/>
    </source>
</evidence>
<dbReference type="PANTHER" id="PTHR30344">
    <property type="entry name" value="6-PHOSPHOGLUCONOLACTONASE-RELATED"/>
    <property type="match status" value="1"/>
</dbReference>
<dbReference type="AlphaFoldDB" id="A0A5C3QE51"/>
<organism evidence="3 4">
    <name type="scientific">Pterulicium gracile</name>
    <dbReference type="NCBI Taxonomy" id="1884261"/>
    <lineage>
        <taxon>Eukaryota</taxon>
        <taxon>Fungi</taxon>
        <taxon>Dikarya</taxon>
        <taxon>Basidiomycota</taxon>
        <taxon>Agaricomycotina</taxon>
        <taxon>Agaricomycetes</taxon>
        <taxon>Agaricomycetidae</taxon>
        <taxon>Agaricales</taxon>
        <taxon>Pleurotineae</taxon>
        <taxon>Pterulaceae</taxon>
        <taxon>Pterulicium</taxon>
    </lineage>
</organism>
<dbReference type="OrthoDB" id="1715191at2759"/>
<dbReference type="EMBL" id="ML178829">
    <property type="protein sequence ID" value="TFL00336.1"/>
    <property type="molecule type" value="Genomic_DNA"/>
</dbReference>
<keyword evidence="4" id="KW-1185">Reference proteome</keyword>
<reference evidence="3 4" key="1">
    <citation type="journal article" date="2019" name="Nat. Ecol. Evol.">
        <title>Megaphylogeny resolves global patterns of mushroom evolution.</title>
        <authorList>
            <person name="Varga T."/>
            <person name="Krizsan K."/>
            <person name="Foldi C."/>
            <person name="Dima B."/>
            <person name="Sanchez-Garcia M."/>
            <person name="Sanchez-Ramirez S."/>
            <person name="Szollosi G.J."/>
            <person name="Szarkandi J.G."/>
            <person name="Papp V."/>
            <person name="Albert L."/>
            <person name="Andreopoulos W."/>
            <person name="Angelini C."/>
            <person name="Antonin V."/>
            <person name="Barry K.W."/>
            <person name="Bougher N.L."/>
            <person name="Buchanan P."/>
            <person name="Buyck B."/>
            <person name="Bense V."/>
            <person name="Catcheside P."/>
            <person name="Chovatia M."/>
            <person name="Cooper J."/>
            <person name="Damon W."/>
            <person name="Desjardin D."/>
            <person name="Finy P."/>
            <person name="Geml J."/>
            <person name="Haridas S."/>
            <person name="Hughes K."/>
            <person name="Justo A."/>
            <person name="Karasinski D."/>
            <person name="Kautmanova I."/>
            <person name="Kiss B."/>
            <person name="Kocsube S."/>
            <person name="Kotiranta H."/>
            <person name="LaButti K.M."/>
            <person name="Lechner B.E."/>
            <person name="Liimatainen K."/>
            <person name="Lipzen A."/>
            <person name="Lukacs Z."/>
            <person name="Mihaltcheva S."/>
            <person name="Morgado L.N."/>
            <person name="Niskanen T."/>
            <person name="Noordeloos M.E."/>
            <person name="Ohm R.A."/>
            <person name="Ortiz-Santana B."/>
            <person name="Ovrebo C."/>
            <person name="Racz N."/>
            <person name="Riley R."/>
            <person name="Savchenko A."/>
            <person name="Shiryaev A."/>
            <person name="Soop K."/>
            <person name="Spirin V."/>
            <person name="Szebenyi C."/>
            <person name="Tomsovsky M."/>
            <person name="Tulloss R.E."/>
            <person name="Uehling J."/>
            <person name="Grigoriev I.V."/>
            <person name="Vagvolgyi C."/>
            <person name="Papp T."/>
            <person name="Martin F.M."/>
            <person name="Miettinen O."/>
            <person name="Hibbett D.S."/>
            <person name="Nagy L.G."/>
        </authorList>
    </citation>
    <scope>NUCLEOTIDE SEQUENCE [LARGE SCALE GENOMIC DNA]</scope>
    <source>
        <strain evidence="3 4">CBS 309.79</strain>
    </source>
</reference>
<dbReference type="InterPro" id="IPR019405">
    <property type="entry name" value="Lactonase_7-beta_prop"/>
</dbReference>
<evidence type="ECO:0000256" key="2">
    <source>
        <dbReference type="SAM" id="MobiDB-lite"/>
    </source>
</evidence>
<accession>A0A5C3QE51</accession>
<dbReference type="InterPro" id="IPR015943">
    <property type="entry name" value="WD40/YVTN_repeat-like_dom_sf"/>
</dbReference>
<evidence type="ECO:0008006" key="5">
    <source>
        <dbReference type="Google" id="ProtNLM"/>
    </source>
</evidence>
<sequence>MQVHRFISGSFRSTSLFLLSFTPPSPESGSASIEHLSTVPANGPHQYIAQRGDRVYTTSWALPPSLSCWSVEGENVSLVGEVPITATSSYISIPPPYTHIYSMGGPTGEIHAVDPQMGAFGEKVQEVLFVKEEELEGTDKTRKALTKQRYGSHAIEISVDGLAFVPVLGTNSIEMYTLSHPSSTFSSSQRHLTHIHSHPSPRPSDGPRHLLVHPNGKRLYVVTEHTNYLDVYSIHPTSSPPSLTHLNSVSIIPTDLRPNPHDFRGDTLALHPPTPSNPSPSHIFATTRGARSGVRGWMGVWELDGEGDLIKPEEGDSVQPSSPSPVETSKDPDIGNVHRYETPTSGGKANAISLLLKRSSLSSSSHPTSLEFDTQPPQNSRRHAQMPLVPPPFEANPPVEANTTTDAGEEQDGLWILLTDDCGGKDEADEEREGCGAGVRVLDWTRGEGVRGVVAEWPSHGHEDMRGGSHAVWLD</sequence>